<dbReference type="InterPro" id="IPR045283">
    <property type="entry name" value="AT3G44326-like"/>
</dbReference>
<sequence length="307" mass="34770">MRFPPKKNSGGTSAPPRGPPSTTHAFRHVISSFPGGHRSFFSDSFPALDHRSPHPYRSSIPLSTELISAVDVRYKDELIFSKVQETEAETGWFLCSPFRVDLLGQKESIQTPIRHVAENEAWLKHLEENLKLNWIMIDPTRNRSAKFLKPETSIHTATLANRRRTAQVRDDYRRPRTIGVGAVLCIGHVRGEGGRGDACAGGEHASGGLGREAPEWEGEFSNYAKGHGKWEEKEGRERGREREIRRVSGDEERKKRENAEQRESVGLGVHCCWGYYFRYILVVCFVQIMEAKLTVTVTLVLLLILYT</sequence>
<accession>A0A2N9ISB7</accession>
<feature type="compositionally biased region" description="Basic and acidic residues" evidence="1">
    <location>
        <begin position="228"/>
        <end position="259"/>
    </location>
</feature>
<reference evidence="2" key="1">
    <citation type="submission" date="2018-02" db="EMBL/GenBank/DDBJ databases">
        <authorList>
            <person name="Cohen D.B."/>
            <person name="Kent A.D."/>
        </authorList>
    </citation>
    <scope>NUCLEOTIDE SEQUENCE</scope>
</reference>
<feature type="region of interest" description="Disordered" evidence="1">
    <location>
        <begin position="1"/>
        <end position="22"/>
    </location>
</feature>
<dbReference type="PANTHER" id="PTHR33736:SF18">
    <property type="entry name" value="F-BOX DOMAIN-CONTAINING PROTEIN"/>
    <property type="match status" value="1"/>
</dbReference>
<gene>
    <name evidence="2" type="ORF">FSB_LOCUS55076</name>
</gene>
<evidence type="ECO:0000313" key="2">
    <source>
        <dbReference type="EMBL" id="SPD27194.1"/>
    </source>
</evidence>
<protein>
    <submittedName>
        <fullName evidence="2">Uncharacterized protein</fullName>
    </submittedName>
</protein>
<dbReference type="EMBL" id="OIVN01006182">
    <property type="protein sequence ID" value="SPD27194.1"/>
    <property type="molecule type" value="Genomic_DNA"/>
</dbReference>
<name>A0A2N9ISB7_FAGSY</name>
<organism evidence="2">
    <name type="scientific">Fagus sylvatica</name>
    <name type="common">Beechnut</name>
    <dbReference type="NCBI Taxonomy" id="28930"/>
    <lineage>
        <taxon>Eukaryota</taxon>
        <taxon>Viridiplantae</taxon>
        <taxon>Streptophyta</taxon>
        <taxon>Embryophyta</taxon>
        <taxon>Tracheophyta</taxon>
        <taxon>Spermatophyta</taxon>
        <taxon>Magnoliopsida</taxon>
        <taxon>eudicotyledons</taxon>
        <taxon>Gunneridae</taxon>
        <taxon>Pentapetalae</taxon>
        <taxon>rosids</taxon>
        <taxon>fabids</taxon>
        <taxon>Fagales</taxon>
        <taxon>Fagaceae</taxon>
        <taxon>Fagus</taxon>
    </lineage>
</organism>
<feature type="region of interest" description="Disordered" evidence="1">
    <location>
        <begin position="227"/>
        <end position="259"/>
    </location>
</feature>
<evidence type="ECO:0000256" key="1">
    <source>
        <dbReference type="SAM" id="MobiDB-lite"/>
    </source>
</evidence>
<dbReference type="AlphaFoldDB" id="A0A2N9ISB7"/>
<dbReference type="PANTHER" id="PTHR33736">
    <property type="entry name" value="F-BOX PROTEIN-RELATED"/>
    <property type="match status" value="1"/>
</dbReference>
<proteinExistence type="predicted"/>